<organism evidence="1 2">
    <name type="scientific">Tistrella mobilis</name>
    <dbReference type="NCBI Taxonomy" id="171437"/>
    <lineage>
        <taxon>Bacteria</taxon>
        <taxon>Pseudomonadati</taxon>
        <taxon>Pseudomonadota</taxon>
        <taxon>Alphaproteobacteria</taxon>
        <taxon>Geminicoccales</taxon>
        <taxon>Geminicoccaceae</taxon>
        <taxon>Tistrella</taxon>
    </lineage>
</organism>
<protein>
    <submittedName>
        <fullName evidence="1">Uncharacterized protein</fullName>
    </submittedName>
</protein>
<evidence type="ECO:0000313" key="2">
    <source>
        <dbReference type="Proteomes" id="UP000075787"/>
    </source>
</evidence>
<name>A0A162LDI7_9PROT</name>
<dbReference type="Proteomes" id="UP000075787">
    <property type="component" value="Unassembled WGS sequence"/>
</dbReference>
<gene>
    <name evidence="1" type="ORF">AUP44_25180</name>
</gene>
<sequence>MRLEGLRTEIAAARIVDCGMVHERVLRAADGQTPLPSDLPNGVVRAGLCPMPVRRQRLACSHTTARVRMIEAVRALQDVDDPAAATLQDRLGELDARIGRIDHARGDAELAHALACRDGDAATRDDAAAQIARTGQQFTRALAELDALRSDLLAAMDRQLAKTIAAGGVSSPGISPSV</sequence>
<evidence type="ECO:0000313" key="1">
    <source>
        <dbReference type="EMBL" id="KYO54451.1"/>
    </source>
</evidence>
<comment type="caution">
    <text evidence="1">The sequence shown here is derived from an EMBL/GenBank/DDBJ whole genome shotgun (WGS) entry which is preliminary data.</text>
</comment>
<reference evidence="1 2" key="1">
    <citation type="submission" date="2015-12" db="EMBL/GenBank/DDBJ databases">
        <title>Genome sequence of Tistrella mobilis MCCC 1A02139.</title>
        <authorList>
            <person name="Lu L."/>
            <person name="Lai Q."/>
            <person name="Shao Z."/>
            <person name="Qian P."/>
        </authorList>
    </citation>
    <scope>NUCLEOTIDE SEQUENCE [LARGE SCALE GENOMIC DNA]</scope>
    <source>
        <strain evidence="1 2">MCCC 1A02139</strain>
    </source>
</reference>
<accession>A0A162LDI7</accession>
<dbReference type="EMBL" id="LPZR01000088">
    <property type="protein sequence ID" value="KYO54451.1"/>
    <property type="molecule type" value="Genomic_DNA"/>
</dbReference>
<dbReference type="AlphaFoldDB" id="A0A162LDI7"/>
<proteinExistence type="predicted"/>